<organism evidence="2 3">
    <name type="scientific">Ceratopteris richardii</name>
    <name type="common">Triangle waterfern</name>
    <dbReference type="NCBI Taxonomy" id="49495"/>
    <lineage>
        <taxon>Eukaryota</taxon>
        <taxon>Viridiplantae</taxon>
        <taxon>Streptophyta</taxon>
        <taxon>Embryophyta</taxon>
        <taxon>Tracheophyta</taxon>
        <taxon>Polypodiopsida</taxon>
        <taxon>Polypodiidae</taxon>
        <taxon>Polypodiales</taxon>
        <taxon>Pteridineae</taxon>
        <taxon>Pteridaceae</taxon>
        <taxon>Parkerioideae</taxon>
        <taxon>Ceratopteris</taxon>
    </lineage>
</organism>
<protein>
    <recommendedName>
        <fullName evidence="1">25S rRNA (uridine-N(3))-methyltransferase BMT5-like domain-containing protein</fullName>
    </recommendedName>
</protein>
<dbReference type="Pfam" id="PF10354">
    <property type="entry name" value="BMT5-like"/>
    <property type="match status" value="1"/>
</dbReference>
<dbReference type="EMBL" id="CM035413">
    <property type="protein sequence ID" value="KAH7431208.1"/>
    <property type="molecule type" value="Genomic_DNA"/>
</dbReference>
<dbReference type="PANTHER" id="PTHR11538">
    <property type="entry name" value="PHENYLALANYL-TRNA SYNTHETASE"/>
    <property type="match status" value="1"/>
</dbReference>
<dbReference type="Proteomes" id="UP000825935">
    <property type="component" value="Chromosome 8"/>
</dbReference>
<dbReference type="GO" id="GO:0005737">
    <property type="term" value="C:cytoplasm"/>
    <property type="evidence" value="ECO:0007669"/>
    <property type="project" value="TreeGrafter"/>
</dbReference>
<feature type="domain" description="25S rRNA (uridine-N(3))-methyltransferase BMT5-like" evidence="1">
    <location>
        <begin position="34"/>
        <end position="200"/>
    </location>
</feature>
<accession>A0A8T2U936</accession>
<sequence>MACARAASFAYGSLQLDCPPERKIGHYSSSQSILLVGEGDFSFSNCLANAFGNGRNITATSFDTQDEVVKKYAHAAASNLFNLDNLGALLIHKVDATCMAAQAIIRSMVFDRIVYNFPHAGFHGREDDKHMIKMHKRLVRLFFENSVKLLQHDGEVHVSHKATAPYTKWKLEKQAAKGGLTVKVICDFQQGEYPGYINRRGDGNDSASSFHLGPCKTFIFKKHPGIFSPWNQLSNMLSAPLSILGLKHRAFSMPVQERFASCINGVQRICHKRRRDDENDCISALCQATDGVHALKRRSLGVLHTMNRTALPPTTSMVLNIPPRGRNKMSFTSGSFSPLVDPRRAVMSLRNSLLPGMSMVRQRHPLPFLL</sequence>
<comment type="caution">
    <text evidence="2">The sequence shown here is derived from an EMBL/GenBank/DDBJ whole genome shotgun (WGS) entry which is preliminary data.</text>
</comment>
<reference evidence="2" key="1">
    <citation type="submission" date="2021-08" db="EMBL/GenBank/DDBJ databases">
        <title>WGS assembly of Ceratopteris richardii.</title>
        <authorList>
            <person name="Marchant D.B."/>
            <person name="Chen G."/>
            <person name="Jenkins J."/>
            <person name="Shu S."/>
            <person name="Leebens-Mack J."/>
            <person name="Grimwood J."/>
            <person name="Schmutz J."/>
            <person name="Soltis P."/>
            <person name="Soltis D."/>
            <person name="Chen Z.-H."/>
        </authorList>
    </citation>
    <scope>NUCLEOTIDE SEQUENCE</scope>
    <source>
        <strain evidence="2">Whitten #5841</strain>
        <tissue evidence="2">Leaf</tissue>
    </source>
</reference>
<gene>
    <name evidence="2" type="ORF">KP509_08G036300</name>
</gene>
<dbReference type="OrthoDB" id="273345at2759"/>
<dbReference type="AlphaFoldDB" id="A0A8T2U936"/>
<proteinExistence type="predicted"/>
<dbReference type="GO" id="GO:0070042">
    <property type="term" value="F:rRNA (uridine-N3-)-methyltransferase activity"/>
    <property type="evidence" value="ECO:0007669"/>
    <property type="project" value="InterPro"/>
</dbReference>
<evidence type="ECO:0000313" key="2">
    <source>
        <dbReference type="EMBL" id="KAH7431208.1"/>
    </source>
</evidence>
<evidence type="ECO:0000313" key="3">
    <source>
        <dbReference type="Proteomes" id="UP000825935"/>
    </source>
</evidence>
<dbReference type="PANTHER" id="PTHR11538:SF26">
    <property type="entry name" value="FERREDOXIN-FOLD ANTICODON-BINDING DOMAIN-CONTAINING PROTEIN 1"/>
    <property type="match status" value="1"/>
</dbReference>
<dbReference type="GO" id="GO:0070475">
    <property type="term" value="P:rRNA base methylation"/>
    <property type="evidence" value="ECO:0007669"/>
    <property type="project" value="InterPro"/>
</dbReference>
<dbReference type="InterPro" id="IPR019446">
    <property type="entry name" value="BMT5-like"/>
</dbReference>
<evidence type="ECO:0000259" key="1">
    <source>
        <dbReference type="Pfam" id="PF10354"/>
    </source>
</evidence>
<keyword evidence="3" id="KW-1185">Reference proteome</keyword>
<name>A0A8T2U936_CERRI</name>